<dbReference type="SUPFAM" id="SSF46626">
    <property type="entry name" value="Cytochrome c"/>
    <property type="match status" value="3"/>
</dbReference>
<evidence type="ECO:0000256" key="6">
    <source>
        <dbReference type="ARBA" id="ARBA00022729"/>
    </source>
</evidence>
<keyword evidence="14" id="KW-1185">Reference proteome</keyword>
<reference evidence="13 14" key="1">
    <citation type="submission" date="2023-11" db="EMBL/GenBank/DDBJ databases">
        <title>Plant-associative lifestyle of Vibrio porteresiae and its evolutionary dynamics.</title>
        <authorList>
            <person name="Rameshkumar N."/>
            <person name="Kirti K."/>
        </authorList>
    </citation>
    <scope>NUCLEOTIDE SEQUENCE [LARGE SCALE GENOMIC DNA]</scope>
    <source>
        <strain evidence="13 14">MSSRF30</strain>
    </source>
</reference>
<keyword evidence="8" id="KW-0249">Electron transport</keyword>
<dbReference type="RefSeq" id="WP_261895382.1">
    <property type="nucleotide sequence ID" value="NZ_AP024895.1"/>
</dbReference>
<keyword evidence="5 11" id="KW-0479">Metal-binding</keyword>
<evidence type="ECO:0000256" key="3">
    <source>
        <dbReference type="ARBA" id="ARBA00022475"/>
    </source>
</evidence>
<proteinExistence type="predicted"/>
<evidence type="ECO:0000256" key="7">
    <source>
        <dbReference type="ARBA" id="ARBA00022737"/>
    </source>
</evidence>
<keyword evidence="3" id="KW-1003">Cell membrane</keyword>
<dbReference type="PANTHER" id="PTHR35008">
    <property type="entry name" value="BLL4482 PROTEIN-RELATED"/>
    <property type="match status" value="1"/>
</dbReference>
<evidence type="ECO:0000256" key="4">
    <source>
        <dbReference type="ARBA" id="ARBA00022617"/>
    </source>
</evidence>
<name>A0ABZ0QGR3_9VIBR</name>
<gene>
    <name evidence="13" type="ORF">R8Z52_07330</name>
</gene>
<comment type="subcellular location">
    <subcellularLocation>
        <location evidence="1">Cell membrane</location>
    </subcellularLocation>
</comment>
<keyword evidence="7" id="KW-0677">Repeat</keyword>
<dbReference type="InterPro" id="IPR014353">
    <property type="entry name" value="Membr-bd_ADH_cyt_c"/>
</dbReference>
<dbReference type="PRINTS" id="PR00605">
    <property type="entry name" value="CYTCHROMECIC"/>
</dbReference>
<keyword evidence="6" id="KW-0732">Signal</keyword>
<dbReference type="PROSITE" id="PS51007">
    <property type="entry name" value="CYTC"/>
    <property type="match status" value="3"/>
</dbReference>
<evidence type="ECO:0000256" key="5">
    <source>
        <dbReference type="ARBA" id="ARBA00022723"/>
    </source>
</evidence>
<dbReference type="PIRSF" id="PIRSF000018">
    <property type="entry name" value="Mb_ADH_cyt_c"/>
    <property type="match status" value="1"/>
</dbReference>
<evidence type="ECO:0000259" key="12">
    <source>
        <dbReference type="PROSITE" id="PS51007"/>
    </source>
</evidence>
<dbReference type="Proteomes" id="UP001304071">
    <property type="component" value="Chromosome 1"/>
</dbReference>
<dbReference type="PANTHER" id="PTHR35008:SF8">
    <property type="entry name" value="ALCOHOL DEHYDROGENASE CYTOCHROME C SUBUNIT"/>
    <property type="match status" value="1"/>
</dbReference>
<evidence type="ECO:0000256" key="1">
    <source>
        <dbReference type="ARBA" id="ARBA00004236"/>
    </source>
</evidence>
<dbReference type="InterPro" id="IPR008168">
    <property type="entry name" value="Cyt_C_IC"/>
</dbReference>
<keyword evidence="9 11" id="KW-0408">Iron</keyword>
<keyword evidence="2" id="KW-0813">Transport</keyword>
<accession>A0ABZ0QGR3</accession>
<evidence type="ECO:0000313" key="14">
    <source>
        <dbReference type="Proteomes" id="UP001304071"/>
    </source>
</evidence>
<dbReference type="InterPro" id="IPR009056">
    <property type="entry name" value="Cyt_c-like_dom"/>
</dbReference>
<dbReference type="Gene3D" id="1.10.760.10">
    <property type="entry name" value="Cytochrome c-like domain"/>
    <property type="match status" value="3"/>
</dbReference>
<evidence type="ECO:0000256" key="10">
    <source>
        <dbReference type="ARBA" id="ARBA00023136"/>
    </source>
</evidence>
<evidence type="ECO:0000313" key="13">
    <source>
        <dbReference type="EMBL" id="WPC75000.1"/>
    </source>
</evidence>
<feature type="domain" description="Cytochrome c" evidence="12">
    <location>
        <begin position="192"/>
        <end position="306"/>
    </location>
</feature>
<keyword evidence="10" id="KW-0472">Membrane</keyword>
<evidence type="ECO:0000256" key="8">
    <source>
        <dbReference type="ARBA" id="ARBA00022982"/>
    </source>
</evidence>
<dbReference type="EMBL" id="CP138203">
    <property type="protein sequence ID" value="WPC75000.1"/>
    <property type="molecule type" value="Genomic_DNA"/>
</dbReference>
<organism evidence="13 14">
    <name type="scientific">Vibrio porteresiae DSM 19223</name>
    <dbReference type="NCBI Taxonomy" id="1123496"/>
    <lineage>
        <taxon>Bacteria</taxon>
        <taxon>Pseudomonadati</taxon>
        <taxon>Pseudomonadota</taxon>
        <taxon>Gammaproteobacteria</taxon>
        <taxon>Vibrionales</taxon>
        <taxon>Vibrionaceae</taxon>
        <taxon>Vibrio</taxon>
    </lineage>
</organism>
<dbReference type="InterPro" id="IPR051459">
    <property type="entry name" value="Cytochrome_c-type_DH"/>
</dbReference>
<evidence type="ECO:0000256" key="11">
    <source>
        <dbReference type="PROSITE-ProRule" id="PRU00433"/>
    </source>
</evidence>
<dbReference type="InterPro" id="IPR036909">
    <property type="entry name" value="Cyt_c-like_dom_sf"/>
</dbReference>
<feature type="domain" description="Cytochrome c" evidence="12">
    <location>
        <begin position="337"/>
        <end position="425"/>
    </location>
</feature>
<dbReference type="Pfam" id="PF00034">
    <property type="entry name" value="Cytochrom_C"/>
    <property type="match status" value="1"/>
</dbReference>
<sequence length="445" mass="48384">MTFRRTLLAIIVLGAAGVGAIVSGMWAPKTVQTPKEAQVVTSQVPNTMSRGEYIARMSDCTACHTTDADKPFAGGLAMPLPMGTLYSTNITPDKETGIGNYSLDEFKRVLREGIRQDGSRLYPAMPYTEYTKLSNADIEALYDYFMHTVKPIHQENRHNDIPAVLSMRWPLALWNWMFHTQGAYQVNREESAEWNRGAYLVQGSTHCGTCHTPRGLAMQSVASDETKSGFLGGADLAGWHAFNITHDEKSGIGGWSNQEIVQYLKTGSVPGKAQAAGPMAEAVEHSFQYLSNSDLYAIATYLRSVPGVSDDGASRFEQGSAKAQDVQLRGLPVEQVRKDMPGASLYMGNCSVCHDADGSGSPDGYYPSLYHNSVVGSDKPGNLVQVILHGVKRHTAEGNVMMPAFGEHLSDEEIATLTNFLTATYGQGDAHLKASDIKAYRSLGD</sequence>
<keyword evidence="4 11" id="KW-0349">Heme</keyword>
<evidence type="ECO:0000256" key="9">
    <source>
        <dbReference type="ARBA" id="ARBA00023004"/>
    </source>
</evidence>
<evidence type="ECO:0000256" key="2">
    <source>
        <dbReference type="ARBA" id="ARBA00022448"/>
    </source>
</evidence>
<protein>
    <submittedName>
        <fullName evidence="13">Cytochrome c</fullName>
    </submittedName>
</protein>
<feature type="domain" description="Cytochrome c" evidence="12">
    <location>
        <begin position="46"/>
        <end position="149"/>
    </location>
</feature>